<evidence type="ECO:0000256" key="1">
    <source>
        <dbReference type="SAM" id="MobiDB-lite"/>
    </source>
</evidence>
<evidence type="ECO:0000313" key="2">
    <source>
        <dbReference type="EMBL" id="GLQ85819.1"/>
    </source>
</evidence>
<name>A0AA37SJ46_9PROT</name>
<keyword evidence="3" id="KW-1185">Reference proteome</keyword>
<organism evidence="2 3">
    <name type="scientific">Gluconobacter sphaericus NBRC 12467</name>
    <dbReference type="NCBI Taxonomy" id="1307951"/>
    <lineage>
        <taxon>Bacteria</taxon>
        <taxon>Pseudomonadati</taxon>
        <taxon>Pseudomonadota</taxon>
        <taxon>Alphaproteobacteria</taxon>
        <taxon>Acetobacterales</taxon>
        <taxon>Acetobacteraceae</taxon>
        <taxon>Gluconobacter</taxon>
    </lineage>
</organism>
<protein>
    <submittedName>
        <fullName evidence="2">Uncharacterized protein</fullName>
    </submittedName>
</protein>
<evidence type="ECO:0000313" key="3">
    <source>
        <dbReference type="Proteomes" id="UP001156708"/>
    </source>
</evidence>
<accession>A0AA37SJ46</accession>
<dbReference type="EMBL" id="BSNZ01000028">
    <property type="protein sequence ID" value="GLQ85819.1"/>
    <property type="molecule type" value="Genomic_DNA"/>
</dbReference>
<proteinExistence type="predicted"/>
<dbReference type="Proteomes" id="UP001156708">
    <property type="component" value="Unassembled WGS sequence"/>
</dbReference>
<gene>
    <name evidence="2" type="ORF">GCM10007872_27290</name>
</gene>
<dbReference type="AlphaFoldDB" id="A0AA37SJ46"/>
<sequence>MKDSLIVLIPPYATLVAVPKQHNANAEKSDLRTGRISEDWQDKPARLSHMDRHTRWTLKFTKTKRQDDGTIPTTDLAIPFFGYKSYVSIDRKFRFIRKCKTTDTAASVGARLREGLLDQTNTALTVWADRAVRPDCRCHPGRHDDQTGQYHLQHAPLPLPGTDQSTTA</sequence>
<reference evidence="3" key="1">
    <citation type="journal article" date="2019" name="Int. J. Syst. Evol. Microbiol.">
        <title>The Global Catalogue of Microorganisms (GCM) 10K type strain sequencing project: providing services to taxonomists for standard genome sequencing and annotation.</title>
        <authorList>
            <consortium name="The Broad Institute Genomics Platform"/>
            <consortium name="The Broad Institute Genome Sequencing Center for Infectious Disease"/>
            <person name="Wu L."/>
            <person name="Ma J."/>
        </authorList>
    </citation>
    <scope>NUCLEOTIDE SEQUENCE [LARGE SCALE GENOMIC DNA]</scope>
    <source>
        <strain evidence="3">NBRC 12467</strain>
    </source>
</reference>
<comment type="caution">
    <text evidence="2">The sequence shown here is derived from an EMBL/GenBank/DDBJ whole genome shotgun (WGS) entry which is preliminary data.</text>
</comment>
<feature type="region of interest" description="Disordered" evidence="1">
    <location>
        <begin position="147"/>
        <end position="168"/>
    </location>
</feature>